<dbReference type="GO" id="GO:0003724">
    <property type="term" value="F:RNA helicase activity"/>
    <property type="evidence" value="ECO:0007669"/>
    <property type="project" value="UniProtKB-EC"/>
</dbReference>
<keyword evidence="2 7" id="KW-0547">Nucleotide-binding</keyword>
<dbReference type="PANTHER" id="PTHR47963:SF8">
    <property type="entry name" value="ATP-DEPENDENT RNA HELICASE DEAD"/>
    <property type="match status" value="1"/>
</dbReference>
<feature type="compositionally biased region" description="Low complexity" evidence="8">
    <location>
        <begin position="17"/>
        <end position="40"/>
    </location>
</feature>
<dbReference type="PROSITE" id="PS51192">
    <property type="entry name" value="HELICASE_ATP_BIND_1"/>
    <property type="match status" value="1"/>
</dbReference>
<dbReference type="STRING" id="656024.FsymDg_0896"/>
<dbReference type="EC" id="3.6.4.13" evidence="1"/>
<evidence type="ECO:0000313" key="12">
    <source>
        <dbReference type="EMBL" id="AEH08405.1"/>
    </source>
</evidence>
<dbReference type="GO" id="GO:0005829">
    <property type="term" value="C:cytosol"/>
    <property type="evidence" value="ECO:0007669"/>
    <property type="project" value="TreeGrafter"/>
</dbReference>
<dbReference type="CDD" id="cd00268">
    <property type="entry name" value="DEADc"/>
    <property type="match status" value="1"/>
</dbReference>
<feature type="domain" description="Helicase C-terminal" evidence="10">
    <location>
        <begin position="270"/>
        <end position="424"/>
    </location>
</feature>
<keyword evidence="4 7" id="KW-0347">Helicase</keyword>
<dbReference type="SMART" id="SM00487">
    <property type="entry name" value="DEXDc"/>
    <property type="match status" value="1"/>
</dbReference>
<evidence type="ECO:0000256" key="3">
    <source>
        <dbReference type="ARBA" id="ARBA00022801"/>
    </source>
</evidence>
<proteinExistence type="inferred from homology"/>
<evidence type="ECO:0000259" key="10">
    <source>
        <dbReference type="PROSITE" id="PS51194"/>
    </source>
</evidence>
<feature type="region of interest" description="Disordered" evidence="8">
    <location>
        <begin position="633"/>
        <end position="694"/>
    </location>
</feature>
<dbReference type="CDD" id="cd18787">
    <property type="entry name" value="SF2_C_DEAD"/>
    <property type="match status" value="1"/>
</dbReference>
<evidence type="ECO:0000256" key="2">
    <source>
        <dbReference type="ARBA" id="ARBA00022741"/>
    </source>
</evidence>
<evidence type="ECO:0000256" key="1">
    <source>
        <dbReference type="ARBA" id="ARBA00012552"/>
    </source>
</evidence>
<feature type="domain" description="DEAD-box RNA helicase Q" evidence="11">
    <location>
        <begin position="39"/>
        <end position="67"/>
    </location>
</feature>
<feature type="compositionally biased region" description="Low complexity" evidence="8">
    <location>
        <begin position="638"/>
        <end position="648"/>
    </location>
</feature>
<feature type="region of interest" description="Disordered" evidence="8">
    <location>
        <begin position="436"/>
        <end position="499"/>
    </location>
</feature>
<dbReference type="InterPro" id="IPR027417">
    <property type="entry name" value="P-loop_NTPase"/>
</dbReference>
<dbReference type="KEGG" id="fsy:FsymDg_0896"/>
<evidence type="ECO:0000256" key="7">
    <source>
        <dbReference type="RuleBase" id="RU000492"/>
    </source>
</evidence>
<name>F8AX56_9ACTN</name>
<accession>F8AX56</accession>
<protein>
    <recommendedName>
        <fullName evidence="1">RNA helicase</fullName>
        <ecNumber evidence="1">3.6.4.13</ecNumber>
    </recommendedName>
</protein>
<dbReference type="Proteomes" id="UP000001549">
    <property type="component" value="Chromosome"/>
</dbReference>
<dbReference type="PANTHER" id="PTHR47963">
    <property type="entry name" value="DEAD-BOX ATP-DEPENDENT RNA HELICASE 47, MITOCHONDRIAL"/>
    <property type="match status" value="1"/>
</dbReference>
<dbReference type="Gene3D" id="3.40.50.300">
    <property type="entry name" value="P-loop containing nucleotide triphosphate hydrolases"/>
    <property type="match status" value="2"/>
</dbReference>
<dbReference type="InterPro" id="IPR044742">
    <property type="entry name" value="DEAD/DEAH_RhlB"/>
</dbReference>
<dbReference type="PROSITE" id="PS00039">
    <property type="entry name" value="DEAD_ATP_HELICASE"/>
    <property type="match status" value="1"/>
</dbReference>
<evidence type="ECO:0000256" key="6">
    <source>
        <dbReference type="PROSITE-ProRule" id="PRU00552"/>
    </source>
</evidence>
<dbReference type="HOGENOM" id="CLU_003041_27_2_11"/>
<comment type="similarity">
    <text evidence="7">Belongs to the DEAD box helicase family.</text>
</comment>
<dbReference type="PROSITE" id="PS51194">
    <property type="entry name" value="HELICASE_CTER"/>
    <property type="match status" value="1"/>
</dbReference>
<evidence type="ECO:0000259" key="11">
    <source>
        <dbReference type="PROSITE" id="PS51195"/>
    </source>
</evidence>
<evidence type="ECO:0000313" key="13">
    <source>
        <dbReference type="Proteomes" id="UP000001549"/>
    </source>
</evidence>
<evidence type="ECO:0000256" key="8">
    <source>
        <dbReference type="SAM" id="MobiDB-lite"/>
    </source>
</evidence>
<feature type="compositionally biased region" description="Low complexity" evidence="8">
    <location>
        <begin position="512"/>
        <end position="548"/>
    </location>
</feature>
<dbReference type="InterPro" id="IPR001650">
    <property type="entry name" value="Helicase_C-like"/>
</dbReference>
<feature type="region of interest" description="Disordered" evidence="8">
    <location>
        <begin position="1"/>
        <end position="41"/>
    </location>
</feature>
<sequence length="694" mass="72831">MSVSAETTTHRHDDPTDPTGHPDAGETGAPTAPATTPAPGFADLGVREEIVEALRAKGIVSPFPIQELTLPLALAGSDIIGQARTGTGKTLAFGIPLAQQATSRDEGASGQPQALVVVPTRELCLQVTADIDRAGSGRGLRVLPVYGGRAYEPQLASLRAGVDIVVGTPGRLLDLARQNALVLTAVRMLVLDEADEMLDLGFLPDVERILAQLPDIRQTLLFSATMPPPVISLARRFMRRPVHVTAEHPDEGRTVPDISQHVFRAHALDKIEVLARVLQAEGRGLAIVFVRTRRTADRVADDLTGRGFAAAAVHGDIGQGQREQALRAFRSGKIDVLVATDVAARGIDIGGVTHVVNYQCPEDENVYLHRVGRTGRAGGSGVAVTFVDWDDLPRWSLVNQALGLPFDTPVETYSTSPHLFEALSIPADARGVLPQASRTRAGLAAEEVEDLGETGRPKRRRSGRAGDRPDATRAEPSAGRPPAARTTRTRRRTRGGGAAVAAVTVVPADEPTDAQPAAHADAPAQQPASTRPASTRPARPAPADAVPALSPAASVELPGAPAGGPSVAEPRPAGTSGRIRPAASRAALFLEPAPLHPTAPDTGSDSIVAADIVKPDIVEPGIVEPNIVDQGIVDHDSAAPGSGADGAAVTGPAPRRRRRHRRRDDRGRPVGSPAVEANLTGRQDDRIEQRAESA</sequence>
<dbReference type="GO" id="GO:0009409">
    <property type="term" value="P:response to cold"/>
    <property type="evidence" value="ECO:0007669"/>
    <property type="project" value="TreeGrafter"/>
</dbReference>
<evidence type="ECO:0000256" key="4">
    <source>
        <dbReference type="ARBA" id="ARBA00022806"/>
    </source>
</evidence>
<dbReference type="GO" id="GO:0005840">
    <property type="term" value="C:ribosome"/>
    <property type="evidence" value="ECO:0007669"/>
    <property type="project" value="TreeGrafter"/>
</dbReference>
<dbReference type="eggNOG" id="COG0513">
    <property type="taxonomic scope" value="Bacteria"/>
</dbReference>
<dbReference type="GO" id="GO:0033592">
    <property type="term" value="F:RNA strand annealing activity"/>
    <property type="evidence" value="ECO:0007669"/>
    <property type="project" value="TreeGrafter"/>
</dbReference>
<dbReference type="InterPro" id="IPR050547">
    <property type="entry name" value="DEAD_box_RNA_helicases"/>
</dbReference>
<dbReference type="Pfam" id="PF00271">
    <property type="entry name" value="Helicase_C"/>
    <property type="match status" value="1"/>
</dbReference>
<dbReference type="InterPro" id="IPR014001">
    <property type="entry name" value="Helicase_ATP-bd"/>
</dbReference>
<reference evidence="12 13" key="1">
    <citation type="submission" date="2011-05" db="EMBL/GenBank/DDBJ databases">
        <title>Complete sequence of chromosome of Frankia symbiont of Datisca glomerata.</title>
        <authorList>
            <consortium name="US DOE Joint Genome Institute"/>
            <person name="Lucas S."/>
            <person name="Han J."/>
            <person name="Lapidus A."/>
            <person name="Cheng J.-F."/>
            <person name="Goodwin L."/>
            <person name="Pitluck S."/>
            <person name="Peters L."/>
            <person name="Mikhailova N."/>
            <person name="Chertkov O."/>
            <person name="Teshima H."/>
            <person name="Han C."/>
            <person name="Tapia R."/>
            <person name="Land M."/>
            <person name="Hauser L."/>
            <person name="Kyrpides N."/>
            <person name="Ivanova N."/>
            <person name="Pagani I."/>
            <person name="Berry A."/>
            <person name="Pawlowski K."/>
            <person name="Persson T."/>
            <person name="Vanden Heuvel B."/>
            <person name="Benson D."/>
            <person name="Woyke T."/>
        </authorList>
    </citation>
    <scope>NUCLEOTIDE SEQUENCE [LARGE SCALE GENOMIC DNA]</scope>
    <source>
        <strain evidence="13">4085684</strain>
    </source>
</reference>
<dbReference type="PROSITE" id="PS51195">
    <property type="entry name" value="Q_MOTIF"/>
    <property type="match status" value="1"/>
</dbReference>
<feature type="compositionally biased region" description="Basic and acidic residues" evidence="8">
    <location>
        <begin position="464"/>
        <end position="473"/>
    </location>
</feature>
<keyword evidence="13" id="KW-1185">Reference proteome</keyword>
<keyword evidence="5 7" id="KW-0067">ATP-binding</keyword>
<dbReference type="EMBL" id="CP002801">
    <property type="protein sequence ID" value="AEH08405.1"/>
    <property type="molecule type" value="Genomic_DNA"/>
</dbReference>
<dbReference type="GO" id="GO:0016787">
    <property type="term" value="F:hydrolase activity"/>
    <property type="evidence" value="ECO:0007669"/>
    <property type="project" value="UniProtKB-KW"/>
</dbReference>
<feature type="region of interest" description="Disordered" evidence="8">
    <location>
        <begin position="512"/>
        <end position="585"/>
    </location>
</feature>
<dbReference type="AlphaFoldDB" id="F8AX56"/>
<dbReference type="InterPro" id="IPR014014">
    <property type="entry name" value="RNA_helicase_DEAD_Q_motif"/>
</dbReference>
<evidence type="ECO:0000256" key="5">
    <source>
        <dbReference type="ARBA" id="ARBA00022840"/>
    </source>
</evidence>
<dbReference type="SUPFAM" id="SSF52540">
    <property type="entry name" value="P-loop containing nucleoside triphosphate hydrolases"/>
    <property type="match status" value="1"/>
</dbReference>
<feature type="compositionally biased region" description="Basic residues" evidence="8">
    <location>
        <begin position="654"/>
        <end position="663"/>
    </location>
</feature>
<gene>
    <name evidence="12" type="ordered locus">FsymDg_0896</name>
</gene>
<dbReference type="SMART" id="SM00490">
    <property type="entry name" value="HELICc"/>
    <property type="match status" value="1"/>
</dbReference>
<feature type="domain" description="Helicase ATP-binding" evidence="9">
    <location>
        <begin position="70"/>
        <end position="244"/>
    </location>
</feature>
<dbReference type="InterPro" id="IPR011545">
    <property type="entry name" value="DEAD/DEAH_box_helicase_dom"/>
</dbReference>
<dbReference type="GO" id="GO:0005524">
    <property type="term" value="F:ATP binding"/>
    <property type="evidence" value="ECO:0007669"/>
    <property type="project" value="UniProtKB-KW"/>
</dbReference>
<organism evidence="12 13">
    <name type="scientific">Candidatus Protofrankia datiscae</name>
    <dbReference type="NCBI Taxonomy" id="2716812"/>
    <lineage>
        <taxon>Bacteria</taxon>
        <taxon>Bacillati</taxon>
        <taxon>Actinomycetota</taxon>
        <taxon>Actinomycetes</taxon>
        <taxon>Frankiales</taxon>
        <taxon>Frankiaceae</taxon>
        <taxon>Protofrankia</taxon>
    </lineage>
</organism>
<evidence type="ECO:0000259" key="9">
    <source>
        <dbReference type="PROSITE" id="PS51192"/>
    </source>
</evidence>
<feature type="short sequence motif" description="Q motif" evidence="6">
    <location>
        <begin position="39"/>
        <end position="67"/>
    </location>
</feature>
<keyword evidence="3 7" id="KW-0378">Hydrolase</keyword>
<feature type="compositionally biased region" description="Basic and acidic residues" evidence="8">
    <location>
        <begin position="682"/>
        <end position="694"/>
    </location>
</feature>
<dbReference type="InterPro" id="IPR000629">
    <property type="entry name" value="RNA-helicase_DEAD-box_CS"/>
</dbReference>
<dbReference type="Pfam" id="PF00270">
    <property type="entry name" value="DEAD"/>
    <property type="match status" value="1"/>
</dbReference>